<dbReference type="InterPro" id="IPR017853">
    <property type="entry name" value="GH"/>
</dbReference>
<comment type="catalytic activity">
    <reaction evidence="1">
        <text>Endohydrolysis of (1-&gt;4)-beta-D-glucosidic linkages in cellulose, lichenin and cereal beta-D-glucans.</text>
        <dbReference type="EC" id="3.2.1.4"/>
    </reaction>
</comment>
<keyword evidence="4 6" id="KW-0378">Hydrolase</keyword>
<dbReference type="GO" id="GO:0009251">
    <property type="term" value="P:glucan catabolic process"/>
    <property type="evidence" value="ECO:0007669"/>
    <property type="project" value="TreeGrafter"/>
</dbReference>
<dbReference type="Gene3D" id="3.20.20.80">
    <property type="entry name" value="Glycosidases"/>
    <property type="match status" value="1"/>
</dbReference>
<evidence type="ECO:0000256" key="3">
    <source>
        <dbReference type="ARBA" id="ARBA00012601"/>
    </source>
</evidence>
<reference evidence="9 10" key="1">
    <citation type="submission" date="2015-05" db="EMBL/GenBank/DDBJ databases">
        <title>Distinctive expansion of gene families associated with plant cell wall degradation and secondary metabolism in the genomes of grapevine trunk pathogens.</title>
        <authorList>
            <person name="Lawrence D.P."/>
            <person name="Travadon R."/>
            <person name="Rolshausen P.E."/>
            <person name="Baumgartner K."/>
        </authorList>
    </citation>
    <scope>NUCLEOTIDE SEQUENCE [LARGE SCALE GENOMIC DNA]</scope>
    <source>
        <strain evidence="9">DA912</strain>
    </source>
</reference>
<proteinExistence type="inferred from homology"/>
<evidence type="ECO:0000313" key="10">
    <source>
        <dbReference type="Proteomes" id="UP000034680"/>
    </source>
</evidence>
<gene>
    <name evidence="9" type="ORF">UCDDA912_g01959</name>
</gene>
<sequence length="395" mass="42929">MMKSFLTLASSLIGAQATIYYAGVAESGGEFGVYGTKGQGLPGTFGVDYSFINEAAIDTFVDQNKVNLFRVAFLLERMAPLEYGLGSKFNETHFGYYKQAVDYITLTKNAYAILDPHNYMRYNDPSAQPFSGSVIGNTTDPDAATTEDFAAFWGELASRFANNSRVIFGLMNEPHDMPTTLVLQNDQAAVTAIREAGAKNLILVPGNAWTGGHSWTENYGGDNLPSSDYIYQINDTANNWAVDIHEYLDVDYSGSHIECTQPFDTNLAPLTAWLKEHGLKAMITEFGGSNTTACADMISDALAYMEDNEEYIGWTAWAAGPFWGSYAPCCSNSTQIGSLEPGSLASDGSPGMYETVWKAVIEPLLPTTLQISGPASINGTAASAKRAGLWYRNMR</sequence>
<dbReference type="EC" id="3.2.1.4" evidence="3"/>
<dbReference type="Pfam" id="PF00150">
    <property type="entry name" value="Cellulase"/>
    <property type="match status" value="1"/>
</dbReference>
<reference evidence="9 10" key="2">
    <citation type="submission" date="2015-05" db="EMBL/GenBank/DDBJ databases">
        <authorList>
            <person name="Morales-Cruz A."/>
            <person name="Amrine K.C."/>
            <person name="Cantu D."/>
        </authorList>
    </citation>
    <scope>NUCLEOTIDE SEQUENCE [LARGE SCALE GENOMIC DNA]</scope>
    <source>
        <strain evidence="9">DA912</strain>
    </source>
</reference>
<dbReference type="InterPro" id="IPR018087">
    <property type="entry name" value="Glyco_hydro_5_CS"/>
</dbReference>
<organism evidence="9 10">
    <name type="scientific">Diaporthe ampelina</name>
    <dbReference type="NCBI Taxonomy" id="1214573"/>
    <lineage>
        <taxon>Eukaryota</taxon>
        <taxon>Fungi</taxon>
        <taxon>Dikarya</taxon>
        <taxon>Ascomycota</taxon>
        <taxon>Pezizomycotina</taxon>
        <taxon>Sordariomycetes</taxon>
        <taxon>Sordariomycetidae</taxon>
        <taxon>Diaporthales</taxon>
        <taxon>Diaporthaceae</taxon>
        <taxon>Diaporthe</taxon>
    </lineage>
</organism>
<dbReference type="PROSITE" id="PS00659">
    <property type="entry name" value="GLYCOSYL_HYDROL_F5"/>
    <property type="match status" value="1"/>
</dbReference>
<dbReference type="InterPro" id="IPR001547">
    <property type="entry name" value="Glyco_hydro_5"/>
</dbReference>
<evidence type="ECO:0000313" key="9">
    <source>
        <dbReference type="EMBL" id="KKY38049.1"/>
    </source>
</evidence>
<evidence type="ECO:0000256" key="7">
    <source>
        <dbReference type="SAM" id="SignalP"/>
    </source>
</evidence>
<dbReference type="PANTHER" id="PTHR34142:SF1">
    <property type="entry name" value="GLYCOSIDE HYDROLASE FAMILY 5 DOMAIN-CONTAINING PROTEIN"/>
    <property type="match status" value="1"/>
</dbReference>
<feature type="signal peptide" evidence="7">
    <location>
        <begin position="1"/>
        <end position="17"/>
    </location>
</feature>
<evidence type="ECO:0000256" key="1">
    <source>
        <dbReference type="ARBA" id="ARBA00000966"/>
    </source>
</evidence>
<dbReference type="STRING" id="1214573.A0A0G2FVV9"/>
<comment type="similarity">
    <text evidence="2 6">Belongs to the glycosyl hydrolase 5 (cellulase A) family.</text>
</comment>
<evidence type="ECO:0000256" key="4">
    <source>
        <dbReference type="ARBA" id="ARBA00022801"/>
    </source>
</evidence>
<evidence type="ECO:0000256" key="6">
    <source>
        <dbReference type="RuleBase" id="RU361153"/>
    </source>
</evidence>
<dbReference type="AlphaFoldDB" id="A0A0G2FVV9"/>
<feature type="domain" description="Glycoside hydrolase family 5" evidence="8">
    <location>
        <begin position="34"/>
        <end position="320"/>
    </location>
</feature>
<dbReference type="SUPFAM" id="SSF51445">
    <property type="entry name" value="(Trans)glycosidases"/>
    <property type="match status" value="1"/>
</dbReference>
<dbReference type="GO" id="GO:0008810">
    <property type="term" value="F:cellulase activity"/>
    <property type="evidence" value="ECO:0007669"/>
    <property type="project" value="UniProtKB-EC"/>
</dbReference>
<evidence type="ECO:0000256" key="2">
    <source>
        <dbReference type="ARBA" id="ARBA00005641"/>
    </source>
</evidence>
<dbReference type="Proteomes" id="UP000034680">
    <property type="component" value="Unassembled WGS sequence"/>
</dbReference>
<comment type="caution">
    <text evidence="9">The sequence shown here is derived from an EMBL/GenBank/DDBJ whole genome shotgun (WGS) entry which is preliminary data.</text>
</comment>
<keyword evidence="5 6" id="KW-0326">Glycosidase</keyword>
<dbReference type="EMBL" id="LCUC01000062">
    <property type="protein sequence ID" value="KKY38049.1"/>
    <property type="molecule type" value="Genomic_DNA"/>
</dbReference>
<feature type="chain" id="PRO_5002544451" description="cellulase" evidence="7">
    <location>
        <begin position="18"/>
        <end position="395"/>
    </location>
</feature>
<keyword evidence="7" id="KW-0732">Signal</keyword>
<evidence type="ECO:0000259" key="8">
    <source>
        <dbReference type="Pfam" id="PF00150"/>
    </source>
</evidence>
<accession>A0A0G2FVV9</accession>
<evidence type="ECO:0000256" key="5">
    <source>
        <dbReference type="ARBA" id="ARBA00023295"/>
    </source>
</evidence>
<protein>
    <recommendedName>
        <fullName evidence="3">cellulase</fullName>
        <ecNumber evidence="3">3.2.1.4</ecNumber>
    </recommendedName>
</protein>
<dbReference type="OrthoDB" id="5823761at2759"/>
<dbReference type="PANTHER" id="PTHR34142">
    <property type="entry name" value="ENDO-BETA-1,4-GLUCANASE A"/>
    <property type="match status" value="1"/>
</dbReference>
<keyword evidence="10" id="KW-1185">Reference proteome</keyword>
<name>A0A0G2FVV9_9PEZI</name>